<dbReference type="Pfam" id="PF26595">
    <property type="entry name" value="A_ENA"/>
    <property type="match status" value="1"/>
</dbReference>
<reference evidence="2 3" key="1">
    <citation type="submission" date="2018-01" db="EMBL/GenBank/DDBJ databases">
        <title>Complete genome sequence of G25-42.</title>
        <authorList>
            <person name="Zheng Z."/>
            <person name="Sun M."/>
        </authorList>
    </citation>
    <scope>NUCLEOTIDE SEQUENCE [LARGE SCALE GENOMIC DNA]</scope>
    <source>
        <strain evidence="2 3">G25-42</strain>
    </source>
</reference>
<proteinExistence type="predicted"/>
<feature type="non-terminal residue" evidence="2">
    <location>
        <position position="242"/>
    </location>
</feature>
<evidence type="ECO:0000313" key="3">
    <source>
        <dbReference type="Proteomes" id="UP000286687"/>
    </source>
</evidence>
<evidence type="ECO:0000313" key="2">
    <source>
        <dbReference type="EMBL" id="RVU63343.1"/>
    </source>
</evidence>
<organism evidence="2 3">
    <name type="scientific">Bacillus thuringiensis</name>
    <dbReference type="NCBI Taxonomy" id="1428"/>
    <lineage>
        <taxon>Bacteria</taxon>
        <taxon>Bacillati</taxon>
        <taxon>Bacillota</taxon>
        <taxon>Bacilli</taxon>
        <taxon>Bacillales</taxon>
        <taxon>Bacillaceae</taxon>
        <taxon>Bacillus</taxon>
        <taxon>Bacillus cereus group</taxon>
    </lineage>
</organism>
<protein>
    <recommendedName>
        <fullName evidence="4">Collagen-like protein</fullName>
    </recommendedName>
</protein>
<dbReference type="EMBL" id="LDER01000210">
    <property type="protein sequence ID" value="RVU63343.1"/>
    <property type="molecule type" value="Genomic_DNA"/>
</dbReference>
<dbReference type="CDD" id="cd19958">
    <property type="entry name" value="pyocin_knob"/>
    <property type="match status" value="1"/>
</dbReference>
<dbReference type="InterPro" id="IPR058705">
    <property type="entry name" value="A_ENA"/>
</dbReference>
<dbReference type="RefSeq" id="WP_240671837.1">
    <property type="nucleotide sequence ID" value="NZ_LDER01000210.1"/>
</dbReference>
<feature type="region of interest" description="Disordered" evidence="1">
    <location>
        <begin position="220"/>
        <end position="242"/>
    </location>
</feature>
<accession>A0A437SHS0</accession>
<gene>
    <name evidence="2" type="ORF">BM74_15640</name>
</gene>
<dbReference type="AlphaFoldDB" id="A0A437SHS0"/>
<name>A0A437SHS0_BACTU</name>
<dbReference type="Proteomes" id="UP000286687">
    <property type="component" value="Unassembled WGS sequence"/>
</dbReference>
<comment type="caution">
    <text evidence="2">The sequence shown here is derived from an EMBL/GenBank/DDBJ whole genome shotgun (WGS) entry which is preliminary data.</text>
</comment>
<sequence length="242" mass="25188">MSQPNLPNITPNITLTREESINILLSSIAMQELGLAHIINAEGEKLQYALGTLTNHLASPPTFEQLIQLNKSVQSTLKSVSENETLLKGKLDSILEMPTMIGPTGPTGVTGAAGAVTSVNGQTGVVVVDAQNIGAFSYTTISSNTDLNTLIMPGVYSSDGISGSPVNGPNINPNWTVYVSVIAPGIKTPSILQLFISNPSIYVRSQTNNTWNSWQVFGTTGPTGPTGSTGFTGPTGPTGSTG</sequence>
<evidence type="ECO:0008006" key="4">
    <source>
        <dbReference type="Google" id="ProtNLM"/>
    </source>
</evidence>
<evidence type="ECO:0000256" key="1">
    <source>
        <dbReference type="SAM" id="MobiDB-lite"/>
    </source>
</evidence>